<protein>
    <submittedName>
        <fullName evidence="2">Exonuclease SbcC</fullName>
    </submittedName>
</protein>
<dbReference type="Proteomes" id="UP001152658">
    <property type="component" value="Unassembled WGS sequence"/>
</dbReference>
<gene>
    <name evidence="2" type="ORF">VAE063_640002</name>
</gene>
<accession>A0ABM9FLW4</accession>
<evidence type="ECO:0000256" key="1">
    <source>
        <dbReference type="SAM" id="Coils"/>
    </source>
</evidence>
<dbReference type="EMBL" id="CALYLK010000102">
    <property type="protein sequence ID" value="CAH8207768.1"/>
    <property type="molecule type" value="Genomic_DNA"/>
</dbReference>
<keyword evidence="2" id="KW-0269">Exonuclease</keyword>
<organism evidence="2 3">
    <name type="scientific">Vibrio aestuarianus</name>
    <dbReference type="NCBI Taxonomy" id="28171"/>
    <lineage>
        <taxon>Bacteria</taxon>
        <taxon>Pseudomonadati</taxon>
        <taxon>Pseudomonadota</taxon>
        <taxon>Gammaproteobacteria</taxon>
        <taxon>Vibrionales</taxon>
        <taxon>Vibrionaceae</taxon>
        <taxon>Vibrio</taxon>
    </lineage>
</organism>
<reference evidence="2" key="1">
    <citation type="submission" date="2022-06" db="EMBL/GenBank/DDBJ databases">
        <authorList>
            <person name="Goudenege D."/>
            <person name="Le Roux F."/>
        </authorList>
    </citation>
    <scope>NUCLEOTIDE SEQUENCE</scope>
    <source>
        <strain evidence="2">12-063</strain>
    </source>
</reference>
<keyword evidence="2" id="KW-0378">Hydrolase</keyword>
<keyword evidence="3" id="KW-1185">Reference proteome</keyword>
<evidence type="ECO:0000313" key="3">
    <source>
        <dbReference type="Proteomes" id="UP001152658"/>
    </source>
</evidence>
<name>A0ABM9FLW4_9VIBR</name>
<keyword evidence="1" id="KW-0175">Coiled coil</keyword>
<comment type="caution">
    <text evidence="2">The sequence shown here is derived from an EMBL/GenBank/DDBJ whole genome shotgun (WGS) entry which is preliminary data.</text>
</comment>
<sequence length="160" mass="18708">MSKSKKKYHDAIDAIRDGTYTAEKLLKRKTVKLNYNTVEIEAGVTRGALDKHPDIRDKIDNINTGKEDEQKKLQHKIDKEDKKYNELEVEVNLLSNKVETREQLLKEKEETLKRLQEDEFHLVSALFDSVPFSERDKLFENTEKEESGGKIVRFGQSREK</sequence>
<dbReference type="RefSeq" id="WP_168786385.1">
    <property type="nucleotide sequence ID" value="NZ_CALYLF010000075.1"/>
</dbReference>
<keyword evidence="2" id="KW-0540">Nuclease</keyword>
<dbReference type="GO" id="GO:0004527">
    <property type="term" value="F:exonuclease activity"/>
    <property type="evidence" value="ECO:0007669"/>
    <property type="project" value="UniProtKB-KW"/>
</dbReference>
<feature type="coiled-coil region" evidence="1">
    <location>
        <begin position="70"/>
        <end position="118"/>
    </location>
</feature>
<evidence type="ECO:0000313" key="2">
    <source>
        <dbReference type="EMBL" id="CAH8207768.1"/>
    </source>
</evidence>
<proteinExistence type="predicted"/>